<reference evidence="2" key="1">
    <citation type="submission" date="2021-11" db="EMBL/GenBank/DDBJ databases">
        <title>Description of novel Flavobacterium species.</title>
        <authorList>
            <person name="Saticioglu I.B."/>
            <person name="Ay H."/>
            <person name="Altun S."/>
            <person name="Duman M."/>
        </authorList>
    </citation>
    <scope>NUCLEOTIDE SEQUENCE</scope>
    <source>
        <strain evidence="2">F-65</strain>
    </source>
</reference>
<dbReference type="EMBL" id="JAJJMO010000001">
    <property type="protein sequence ID" value="MCC9074410.1"/>
    <property type="molecule type" value="Genomic_DNA"/>
</dbReference>
<dbReference type="Gene3D" id="2.60.120.10">
    <property type="entry name" value="Jelly Rolls"/>
    <property type="match status" value="1"/>
</dbReference>
<name>A0ABS8N067_9FLAO</name>
<dbReference type="SMART" id="SM00100">
    <property type="entry name" value="cNMP"/>
    <property type="match status" value="1"/>
</dbReference>
<evidence type="ECO:0000313" key="3">
    <source>
        <dbReference type="Proteomes" id="UP001430919"/>
    </source>
</evidence>
<dbReference type="PROSITE" id="PS50042">
    <property type="entry name" value="CNMP_BINDING_3"/>
    <property type="match status" value="1"/>
</dbReference>
<dbReference type="RefSeq" id="WP_229991221.1">
    <property type="nucleotide sequence ID" value="NZ_JAJJMO010000001.1"/>
</dbReference>
<evidence type="ECO:0000313" key="2">
    <source>
        <dbReference type="EMBL" id="MCC9074410.1"/>
    </source>
</evidence>
<evidence type="ECO:0000259" key="1">
    <source>
        <dbReference type="PROSITE" id="PS50042"/>
    </source>
</evidence>
<sequence>MYINPQNQLNKAMKNPRGVLIRLLMDLGTEMTIKAGEPVIKAGQRCNFFFIVLSGSFRAYRLVEDKEMIIGFSFTGDIDTAPYAFITDTSSTETIEAITNSTIIKVNRSKLEHLKSMHPEMRDFIENLLAHYIEVLVSRHIEFKTYTAEQLYHQLYRRQPEKVQQILLKYIASYLGISQERLSRIRAKSLS</sequence>
<accession>A0ABS8N067</accession>
<protein>
    <submittedName>
        <fullName evidence="2">Crp/Fnr family transcriptional regulator</fullName>
    </submittedName>
</protein>
<dbReference type="InterPro" id="IPR000595">
    <property type="entry name" value="cNMP-bd_dom"/>
</dbReference>
<gene>
    <name evidence="2" type="ORF">LNQ49_22715</name>
</gene>
<dbReference type="InterPro" id="IPR018490">
    <property type="entry name" value="cNMP-bd_dom_sf"/>
</dbReference>
<keyword evidence="3" id="KW-1185">Reference proteome</keyword>
<organism evidence="2 3">
    <name type="scientific">Flavobacterium pisciphilum</name>
    <dbReference type="NCBI Taxonomy" id="2893755"/>
    <lineage>
        <taxon>Bacteria</taxon>
        <taxon>Pseudomonadati</taxon>
        <taxon>Bacteroidota</taxon>
        <taxon>Flavobacteriia</taxon>
        <taxon>Flavobacteriales</taxon>
        <taxon>Flavobacteriaceae</taxon>
        <taxon>Flavobacterium</taxon>
    </lineage>
</organism>
<dbReference type="Proteomes" id="UP001430919">
    <property type="component" value="Unassembled WGS sequence"/>
</dbReference>
<dbReference type="Pfam" id="PF00027">
    <property type="entry name" value="cNMP_binding"/>
    <property type="match status" value="1"/>
</dbReference>
<dbReference type="CDD" id="cd00038">
    <property type="entry name" value="CAP_ED"/>
    <property type="match status" value="1"/>
</dbReference>
<proteinExistence type="predicted"/>
<feature type="domain" description="Cyclic nucleotide-binding" evidence="1">
    <location>
        <begin position="24"/>
        <end position="114"/>
    </location>
</feature>
<dbReference type="SUPFAM" id="SSF51206">
    <property type="entry name" value="cAMP-binding domain-like"/>
    <property type="match status" value="1"/>
</dbReference>
<dbReference type="InterPro" id="IPR018488">
    <property type="entry name" value="cNMP-bd_CS"/>
</dbReference>
<dbReference type="InterPro" id="IPR014710">
    <property type="entry name" value="RmlC-like_jellyroll"/>
</dbReference>
<dbReference type="PROSITE" id="PS00888">
    <property type="entry name" value="CNMP_BINDING_1"/>
    <property type="match status" value="1"/>
</dbReference>
<comment type="caution">
    <text evidence="2">The sequence shown here is derived from an EMBL/GenBank/DDBJ whole genome shotgun (WGS) entry which is preliminary data.</text>
</comment>